<sequence length="91" mass="10232">HSHYHAATGILTYTHLHLSCPCFRLSLRPLRVAVHSHPRELNTYITYNDGTAQARVDLGQKITAKASSLVNRWDENPIADDTLCFPFGCLL</sequence>
<feature type="non-terminal residue" evidence="1">
    <location>
        <position position="1"/>
    </location>
</feature>
<evidence type="ECO:0000313" key="2">
    <source>
        <dbReference type="Proteomes" id="UP000799421"/>
    </source>
</evidence>
<dbReference type="Proteomes" id="UP000799421">
    <property type="component" value="Unassembled WGS sequence"/>
</dbReference>
<protein>
    <submittedName>
        <fullName evidence="1">Uncharacterized protein</fullName>
    </submittedName>
</protein>
<proteinExistence type="predicted"/>
<reference evidence="1" key="1">
    <citation type="journal article" date="2020" name="Stud. Mycol.">
        <title>101 Dothideomycetes genomes: a test case for predicting lifestyles and emergence of pathogens.</title>
        <authorList>
            <person name="Haridas S."/>
            <person name="Albert R."/>
            <person name="Binder M."/>
            <person name="Bloem J."/>
            <person name="Labutti K."/>
            <person name="Salamov A."/>
            <person name="Andreopoulos B."/>
            <person name="Baker S."/>
            <person name="Barry K."/>
            <person name="Bills G."/>
            <person name="Bluhm B."/>
            <person name="Cannon C."/>
            <person name="Castanera R."/>
            <person name="Culley D."/>
            <person name="Daum C."/>
            <person name="Ezra D."/>
            <person name="Gonzalez J."/>
            <person name="Henrissat B."/>
            <person name="Kuo A."/>
            <person name="Liang C."/>
            <person name="Lipzen A."/>
            <person name="Lutzoni F."/>
            <person name="Magnuson J."/>
            <person name="Mondo S."/>
            <person name="Nolan M."/>
            <person name="Ohm R."/>
            <person name="Pangilinan J."/>
            <person name="Park H.-J."/>
            <person name="Ramirez L."/>
            <person name="Alfaro M."/>
            <person name="Sun H."/>
            <person name="Tritt A."/>
            <person name="Yoshinaga Y."/>
            <person name="Zwiers L.-H."/>
            <person name="Turgeon B."/>
            <person name="Goodwin S."/>
            <person name="Spatafora J."/>
            <person name="Crous P."/>
            <person name="Grigoriev I."/>
        </authorList>
    </citation>
    <scope>NUCLEOTIDE SEQUENCE</scope>
    <source>
        <strain evidence="1">CBS 480.64</strain>
    </source>
</reference>
<dbReference type="EMBL" id="MU005966">
    <property type="protein sequence ID" value="KAF2862299.1"/>
    <property type="molecule type" value="Genomic_DNA"/>
</dbReference>
<organism evidence="1 2">
    <name type="scientific">Piedraia hortae CBS 480.64</name>
    <dbReference type="NCBI Taxonomy" id="1314780"/>
    <lineage>
        <taxon>Eukaryota</taxon>
        <taxon>Fungi</taxon>
        <taxon>Dikarya</taxon>
        <taxon>Ascomycota</taxon>
        <taxon>Pezizomycotina</taxon>
        <taxon>Dothideomycetes</taxon>
        <taxon>Dothideomycetidae</taxon>
        <taxon>Capnodiales</taxon>
        <taxon>Piedraiaceae</taxon>
        <taxon>Piedraia</taxon>
    </lineage>
</organism>
<keyword evidence="2" id="KW-1185">Reference proteome</keyword>
<accession>A0A6A7C5H3</accession>
<name>A0A6A7C5H3_9PEZI</name>
<evidence type="ECO:0000313" key="1">
    <source>
        <dbReference type="EMBL" id="KAF2862299.1"/>
    </source>
</evidence>
<gene>
    <name evidence="1" type="ORF">K470DRAFT_243313</name>
</gene>
<dbReference type="AlphaFoldDB" id="A0A6A7C5H3"/>